<feature type="region of interest" description="Disordered" evidence="1">
    <location>
        <begin position="102"/>
        <end position="126"/>
    </location>
</feature>
<dbReference type="Pfam" id="PF03640">
    <property type="entry name" value="Lipoprotein_15"/>
    <property type="match status" value="2"/>
</dbReference>
<sequence>MNKRLFISSLILAGGSLLGLAAQAAAPVGMNGTMLVDKAGMTLYTFDKDAANSGKSVCNGGCATNWPPLKADEHAKASGNFTLVKRDDGTMQWAHKGKPLYHFASDKKPGDKSGDNFKNMWRTAQE</sequence>
<feature type="compositionally biased region" description="Basic and acidic residues" evidence="1">
    <location>
        <begin position="104"/>
        <end position="115"/>
    </location>
</feature>
<accession>A0A4R3LXK5</accession>
<evidence type="ECO:0000256" key="2">
    <source>
        <dbReference type="SAM" id="SignalP"/>
    </source>
</evidence>
<dbReference type="AlphaFoldDB" id="A0A4R3LXK5"/>
<dbReference type="OrthoDB" id="9800666at2"/>
<feature type="chain" id="PRO_5020391005" evidence="2">
    <location>
        <begin position="25"/>
        <end position="126"/>
    </location>
</feature>
<feature type="signal peptide" evidence="2">
    <location>
        <begin position="1"/>
        <end position="24"/>
    </location>
</feature>
<name>A0A4R3LXK5_9BURK</name>
<dbReference type="InterPro" id="IPR005297">
    <property type="entry name" value="Lipoprotein_repeat"/>
</dbReference>
<dbReference type="PANTHER" id="PTHR39335:SF1">
    <property type="entry name" value="BLL4220 PROTEIN"/>
    <property type="match status" value="1"/>
</dbReference>
<evidence type="ECO:0000313" key="3">
    <source>
        <dbReference type="EMBL" id="TCT05323.1"/>
    </source>
</evidence>
<organism evidence="3 4">
    <name type="scientific">Paralcaligenes ureilyticus</name>
    <dbReference type="NCBI Taxonomy" id="627131"/>
    <lineage>
        <taxon>Bacteria</taxon>
        <taxon>Pseudomonadati</taxon>
        <taxon>Pseudomonadota</taxon>
        <taxon>Betaproteobacteria</taxon>
        <taxon>Burkholderiales</taxon>
        <taxon>Alcaligenaceae</taxon>
        <taxon>Paralcaligenes</taxon>
    </lineage>
</organism>
<evidence type="ECO:0000256" key="1">
    <source>
        <dbReference type="SAM" id="MobiDB-lite"/>
    </source>
</evidence>
<evidence type="ECO:0000313" key="4">
    <source>
        <dbReference type="Proteomes" id="UP000295525"/>
    </source>
</evidence>
<dbReference type="PIRSF" id="PIRSF029720">
    <property type="entry name" value="UCP029720"/>
    <property type="match status" value="1"/>
</dbReference>
<reference evidence="3 4" key="1">
    <citation type="submission" date="2019-03" db="EMBL/GenBank/DDBJ databases">
        <title>Genomic Encyclopedia of Type Strains, Phase IV (KMG-IV): sequencing the most valuable type-strain genomes for metagenomic binning, comparative biology and taxonomic classification.</title>
        <authorList>
            <person name="Goeker M."/>
        </authorList>
    </citation>
    <scope>NUCLEOTIDE SEQUENCE [LARGE SCALE GENOMIC DNA]</scope>
    <source>
        <strain evidence="3 4">DSM 24591</strain>
    </source>
</reference>
<dbReference type="InterPro" id="IPR014558">
    <property type="entry name" value="UCP029720"/>
</dbReference>
<dbReference type="EMBL" id="SMAJ01000010">
    <property type="protein sequence ID" value="TCT05323.1"/>
    <property type="molecule type" value="Genomic_DNA"/>
</dbReference>
<dbReference type="GO" id="GO:0043448">
    <property type="term" value="P:alkane catabolic process"/>
    <property type="evidence" value="ECO:0007669"/>
    <property type="project" value="TreeGrafter"/>
</dbReference>
<comment type="caution">
    <text evidence="3">The sequence shown here is derived from an EMBL/GenBank/DDBJ whole genome shotgun (WGS) entry which is preliminary data.</text>
</comment>
<keyword evidence="3" id="KW-0449">Lipoprotein</keyword>
<keyword evidence="2" id="KW-0732">Signal</keyword>
<gene>
    <name evidence="3" type="ORF">EDC26_11063</name>
</gene>
<dbReference type="PANTHER" id="PTHR39335">
    <property type="entry name" value="BLL4220 PROTEIN"/>
    <property type="match status" value="1"/>
</dbReference>
<dbReference type="RefSeq" id="WP_132583389.1">
    <property type="nucleotide sequence ID" value="NZ_SMAJ01000010.1"/>
</dbReference>
<keyword evidence="4" id="KW-1185">Reference proteome</keyword>
<protein>
    <submittedName>
        <fullName evidence="3">Putative lipoprotein with Yx(FWY)xxD motif</fullName>
    </submittedName>
</protein>
<dbReference type="Proteomes" id="UP000295525">
    <property type="component" value="Unassembled WGS sequence"/>
</dbReference>
<proteinExistence type="predicted"/>